<dbReference type="EMBL" id="QVEV01000028">
    <property type="protein sequence ID" value="RGC12651.1"/>
    <property type="molecule type" value="Genomic_DNA"/>
</dbReference>
<dbReference type="Pfam" id="PF18931">
    <property type="entry name" value="DUF5680"/>
    <property type="match status" value="1"/>
</dbReference>
<comment type="caution">
    <text evidence="3">The sequence shown here is derived from an EMBL/GenBank/DDBJ whole genome shotgun (WGS) entry which is preliminary data.</text>
</comment>
<dbReference type="InterPro" id="IPR010982">
    <property type="entry name" value="Lambda_DNA-bd_dom_sf"/>
</dbReference>
<protein>
    <submittedName>
        <fullName evidence="3">Helix-turn-helix domain-containing protein</fullName>
    </submittedName>
</protein>
<dbReference type="AlphaFoldDB" id="A0A3E2VP81"/>
<dbReference type="PROSITE" id="PS50943">
    <property type="entry name" value="HTH_CROC1"/>
    <property type="match status" value="1"/>
</dbReference>
<organism evidence="3 4">
    <name type="scientific">Clostridium innocuum</name>
    <dbReference type="NCBI Taxonomy" id="1522"/>
    <lineage>
        <taxon>Bacteria</taxon>
        <taxon>Bacillati</taxon>
        <taxon>Bacillota</taxon>
        <taxon>Clostridia</taxon>
        <taxon>Eubacteriales</taxon>
        <taxon>Clostridiaceae</taxon>
        <taxon>Clostridium</taxon>
    </lineage>
</organism>
<feature type="domain" description="HTH cro/C1-type" evidence="2">
    <location>
        <begin position="6"/>
        <end position="60"/>
    </location>
</feature>
<evidence type="ECO:0000313" key="4">
    <source>
        <dbReference type="Proteomes" id="UP000260025"/>
    </source>
</evidence>
<dbReference type="Proteomes" id="UP000260025">
    <property type="component" value="Unassembled WGS sequence"/>
</dbReference>
<dbReference type="Gene3D" id="1.10.260.40">
    <property type="entry name" value="lambda repressor-like DNA-binding domains"/>
    <property type="match status" value="1"/>
</dbReference>
<evidence type="ECO:0000256" key="1">
    <source>
        <dbReference type="ARBA" id="ARBA00023125"/>
    </source>
</evidence>
<dbReference type="OrthoDB" id="9801008at2"/>
<dbReference type="RefSeq" id="WP_117444077.1">
    <property type="nucleotide sequence ID" value="NZ_JAJFEN010000023.1"/>
</dbReference>
<evidence type="ECO:0000259" key="2">
    <source>
        <dbReference type="PROSITE" id="PS50943"/>
    </source>
</evidence>
<dbReference type="InterPro" id="IPR043735">
    <property type="entry name" value="DUF5680"/>
</dbReference>
<dbReference type="PANTHER" id="PTHR46558">
    <property type="entry name" value="TRACRIPTIONAL REGULATORY PROTEIN-RELATED-RELATED"/>
    <property type="match status" value="1"/>
</dbReference>
<dbReference type="GO" id="GO:0003677">
    <property type="term" value="F:DNA binding"/>
    <property type="evidence" value="ECO:0007669"/>
    <property type="project" value="UniProtKB-KW"/>
</dbReference>
<reference evidence="3 4" key="1">
    <citation type="submission" date="2018-08" db="EMBL/GenBank/DDBJ databases">
        <title>A genome reference for cultivated species of the human gut microbiota.</title>
        <authorList>
            <person name="Zou Y."/>
            <person name="Xue W."/>
            <person name="Luo G."/>
        </authorList>
    </citation>
    <scope>NUCLEOTIDE SEQUENCE [LARGE SCALE GENOMIC DNA]</scope>
    <source>
        <strain evidence="3 4">OF01-2LB</strain>
    </source>
</reference>
<proteinExistence type="predicted"/>
<dbReference type="PANTHER" id="PTHR46558:SF15">
    <property type="entry name" value="HELIX-TURN-HELIX DOMAIN PROTEIN"/>
    <property type="match status" value="1"/>
</dbReference>
<accession>A0A3E2VP81</accession>
<dbReference type="SUPFAM" id="SSF47413">
    <property type="entry name" value="lambda repressor-like DNA-binding domains"/>
    <property type="match status" value="1"/>
</dbReference>
<evidence type="ECO:0000313" key="3">
    <source>
        <dbReference type="EMBL" id="RGC12651.1"/>
    </source>
</evidence>
<dbReference type="Pfam" id="PF01381">
    <property type="entry name" value="HTH_3"/>
    <property type="match status" value="1"/>
</dbReference>
<sequence>MYNDKILYYRKKNMLTQEELAEKLCVSRQTITKWEKGIISPGLEYLIDLSRIFGITIDRLIKEDDCFAEEGQKVDTNHLIHFLVKAKKSTYAAKSNKIEAAEIDAHEYAYHEDTYQYYDTFYGSLCFSGQEKVYESNHICWIMNYCGKVLNDHFNGDFLKEALLQVDEQRPFRGPEIYARGDYTYLSRMSGDSNDFQGTEEIYDCSRKIYEGLYHGGRIK</sequence>
<gene>
    <name evidence="3" type="ORF">DXA38_16165</name>
</gene>
<keyword evidence="1" id="KW-0238">DNA-binding</keyword>
<dbReference type="SMART" id="SM00530">
    <property type="entry name" value="HTH_XRE"/>
    <property type="match status" value="1"/>
</dbReference>
<dbReference type="CDD" id="cd00093">
    <property type="entry name" value="HTH_XRE"/>
    <property type="match status" value="1"/>
</dbReference>
<name>A0A3E2VP81_CLOIN</name>
<dbReference type="InterPro" id="IPR001387">
    <property type="entry name" value="Cro/C1-type_HTH"/>
</dbReference>